<dbReference type="Proteomes" id="UP000284706">
    <property type="component" value="Unassembled WGS sequence"/>
</dbReference>
<accession>A0A409Y9A5</accession>
<sequence length="115" mass="13209">MVRVSTNNLTDVPRWDLDDKNIFIFLAGWIVLERTVDEQRSSKVESCRVAAWKNLKRCHGQRCDALSNSARKSVKSLEYGNDASHSAPENPPSFVQARIEGRRKEQKQHSRKAEK</sequence>
<evidence type="ECO:0000313" key="3">
    <source>
        <dbReference type="Proteomes" id="UP000284706"/>
    </source>
</evidence>
<gene>
    <name evidence="2" type="ORF">CVT26_009200</name>
</gene>
<name>A0A409Y9A5_9AGAR</name>
<feature type="region of interest" description="Disordered" evidence="1">
    <location>
        <begin position="76"/>
        <end position="115"/>
    </location>
</feature>
<dbReference type="AlphaFoldDB" id="A0A409Y9A5"/>
<proteinExistence type="predicted"/>
<protein>
    <submittedName>
        <fullName evidence="2">Uncharacterized protein</fullName>
    </submittedName>
</protein>
<evidence type="ECO:0000256" key="1">
    <source>
        <dbReference type="SAM" id="MobiDB-lite"/>
    </source>
</evidence>
<reference evidence="2 3" key="1">
    <citation type="journal article" date="2018" name="Evol. Lett.">
        <title>Horizontal gene cluster transfer increased hallucinogenic mushroom diversity.</title>
        <authorList>
            <person name="Reynolds H.T."/>
            <person name="Vijayakumar V."/>
            <person name="Gluck-Thaler E."/>
            <person name="Korotkin H.B."/>
            <person name="Matheny P.B."/>
            <person name="Slot J.C."/>
        </authorList>
    </citation>
    <scope>NUCLEOTIDE SEQUENCE [LARGE SCALE GENOMIC DNA]</scope>
    <source>
        <strain evidence="2 3">SRW20</strain>
    </source>
</reference>
<dbReference type="EMBL" id="NHYE01001050">
    <property type="protein sequence ID" value="PPQ99666.1"/>
    <property type="molecule type" value="Genomic_DNA"/>
</dbReference>
<evidence type="ECO:0000313" key="2">
    <source>
        <dbReference type="EMBL" id="PPQ99666.1"/>
    </source>
</evidence>
<feature type="compositionally biased region" description="Basic and acidic residues" evidence="1">
    <location>
        <begin position="99"/>
        <end position="115"/>
    </location>
</feature>
<organism evidence="2 3">
    <name type="scientific">Gymnopilus dilepis</name>
    <dbReference type="NCBI Taxonomy" id="231916"/>
    <lineage>
        <taxon>Eukaryota</taxon>
        <taxon>Fungi</taxon>
        <taxon>Dikarya</taxon>
        <taxon>Basidiomycota</taxon>
        <taxon>Agaricomycotina</taxon>
        <taxon>Agaricomycetes</taxon>
        <taxon>Agaricomycetidae</taxon>
        <taxon>Agaricales</taxon>
        <taxon>Agaricineae</taxon>
        <taxon>Hymenogastraceae</taxon>
        <taxon>Gymnopilus</taxon>
    </lineage>
</organism>
<keyword evidence="3" id="KW-1185">Reference proteome</keyword>
<dbReference type="InParanoid" id="A0A409Y9A5"/>
<comment type="caution">
    <text evidence="2">The sequence shown here is derived from an EMBL/GenBank/DDBJ whole genome shotgun (WGS) entry which is preliminary data.</text>
</comment>